<gene>
    <name evidence="1" type="ORF">AG1IA_01883</name>
</gene>
<dbReference type="EMBL" id="AFRT01000430">
    <property type="protein sequence ID" value="ELU44087.1"/>
    <property type="molecule type" value="Genomic_DNA"/>
</dbReference>
<sequence>MEVRVKRPVVVRLWRPEITKLIQTPRSFTTYNERTMLNPPKPISSASYPIKHYELRPRLTCTSGFVLWPRIDNTCQSSGTYEQRGKSHKVYQTLETTYTRLSSANRFSLPFSLFVRSRDLENNTTLHDLPKTTACFSLDK</sequence>
<accession>L8X4P8</accession>
<dbReference type="HOGENOM" id="CLU_1836494_0_0_1"/>
<protein>
    <submittedName>
        <fullName evidence="1">Uncharacterized protein</fullName>
    </submittedName>
</protein>
<evidence type="ECO:0000313" key="2">
    <source>
        <dbReference type="Proteomes" id="UP000011668"/>
    </source>
</evidence>
<proteinExistence type="predicted"/>
<reference evidence="1 2" key="1">
    <citation type="journal article" date="2013" name="Nat. Commun.">
        <title>The evolution and pathogenic mechanisms of the rice sheath blight pathogen.</title>
        <authorList>
            <person name="Zheng A."/>
            <person name="Lin R."/>
            <person name="Xu L."/>
            <person name="Qin P."/>
            <person name="Tang C."/>
            <person name="Ai P."/>
            <person name="Zhang D."/>
            <person name="Liu Y."/>
            <person name="Sun Z."/>
            <person name="Feng H."/>
            <person name="Wang Y."/>
            <person name="Chen Y."/>
            <person name="Liang X."/>
            <person name="Fu R."/>
            <person name="Li Q."/>
            <person name="Zhang J."/>
            <person name="Yu X."/>
            <person name="Xie Z."/>
            <person name="Ding L."/>
            <person name="Guan P."/>
            <person name="Tang J."/>
            <person name="Liang Y."/>
            <person name="Wang S."/>
            <person name="Deng Q."/>
            <person name="Li S."/>
            <person name="Zhu J."/>
            <person name="Wang L."/>
            <person name="Liu H."/>
            <person name="Li P."/>
        </authorList>
    </citation>
    <scope>NUCLEOTIDE SEQUENCE [LARGE SCALE GENOMIC DNA]</scope>
    <source>
        <strain evidence="2">AG-1 IA</strain>
    </source>
</reference>
<evidence type="ECO:0000313" key="1">
    <source>
        <dbReference type="EMBL" id="ELU44087.1"/>
    </source>
</evidence>
<keyword evidence="2" id="KW-1185">Reference proteome</keyword>
<dbReference type="AlphaFoldDB" id="L8X4P8"/>
<name>L8X4P8_THACA</name>
<organism evidence="1 2">
    <name type="scientific">Thanatephorus cucumeris (strain AG1-IA)</name>
    <name type="common">Rice sheath blight fungus</name>
    <name type="synonym">Rhizoctonia solani</name>
    <dbReference type="NCBI Taxonomy" id="983506"/>
    <lineage>
        <taxon>Eukaryota</taxon>
        <taxon>Fungi</taxon>
        <taxon>Dikarya</taxon>
        <taxon>Basidiomycota</taxon>
        <taxon>Agaricomycotina</taxon>
        <taxon>Agaricomycetes</taxon>
        <taxon>Cantharellales</taxon>
        <taxon>Ceratobasidiaceae</taxon>
        <taxon>Rhizoctonia</taxon>
        <taxon>Rhizoctonia solani AG-1</taxon>
    </lineage>
</organism>
<comment type="caution">
    <text evidence="1">The sequence shown here is derived from an EMBL/GenBank/DDBJ whole genome shotgun (WGS) entry which is preliminary data.</text>
</comment>
<dbReference type="Proteomes" id="UP000011668">
    <property type="component" value="Unassembled WGS sequence"/>
</dbReference>